<dbReference type="InterPro" id="IPR054416">
    <property type="entry name" value="GST_UstS-like_C"/>
</dbReference>
<evidence type="ECO:0000313" key="4">
    <source>
        <dbReference type="EMBL" id="SZX75599.1"/>
    </source>
</evidence>
<name>A0A383V4R0_TETOB</name>
<dbReference type="Gene3D" id="1.20.1050.10">
    <property type="match status" value="1"/>
</dbReference>
<dbReference type="STRING" id="3088.A0A383V4R0"/>
<gene>
    <name evidence="4" type="ORF">BQ4739_LOCUS15878</name>
    <name evidence="3" type="ORF">BQ4739_LOCUS381</name>
</gene>
<dbReference type="SUPFAM" id="SSF52833">
    <property type="entry name" value="Thioredoxin-like"/>
    <property type="match status" value="1"/>
</dbReference>
<feature type="domain" description="Glutathione S-transferase UstS-like C-terminal" evidence="2">
    <location>
        <begin position="188"/>
        <end position="268"/>
    </location>
</feature>
<dbReference type="SUPFAM" id="SSF47616">
    <property type="entry name" value="GST C-terminal domain-like"/>
    <property type="match status" value="1"/>
</dbReference>
<protein>
    <submittedName>
        <fullName evidence="3">Uncharacterized protein</fullName>
    </submittedName>
</protein>
<reference evidence="3 5" key="1">
    <citation type="submission" date="2016-10" db="EMBL/GenBank/DDBJ databases">
        <authorList>
            <person name="Cai Z."/>
        </authorList>
    </citation>
    <scope>NUCLEOTIDE SEQUENCE [LARGE SCALE GENOMIC DNA]</scope>
</reference>
<evidence type="ECO:0000259" key="2">
    <source>
        <dbReference type="Pfam" id="PF22041"/>
    </source>
</evidence>
<feature type="domain" description="GST N-terminal" evidence="1">
    <location>
        <begin position="23"/>
        <end position="97"/>
    </location>
</feature>
<dbReference type="Gene3D" id="3.40.30.10">
    <property type="entry name" value="Glutaredoxin"/>
    <property type="match status" value="1"/>
</dbReference>
<accession>A0A383V4R0</accession>
<evidence type="ECO:0000259" key="1">
    <source>
        <dbReference type="Pfam" id="PF13409"/>
    </source>
</evidence>
<dbReference type="InterPro" id="IPR036249">
    <property type="entry name" value="Thioredoxin-like_sf"/>
</dbReference>
<organism evidence="3 5">
    <name type="scientific">Tetradesmus obliquus</name>
    <name type="common">Green alga</name>
    <name type="synonym">Acutodesmus obliquus</name>
    <dbReference type="NCBI Taxonomy" id="3088"/>
    <lineage>
        <taxon>Eukaryota</taxon>
        <taxon>Viridiplantae</taxon>
        <taxon>Chlorophyta</taxon>
        <taxon>core chlorophytes</taxon>
        <taxon>Chlorophyceae</taxon>
        <taxon>CS clade</taxon>
        <taxon>Sphaeropleales</taxon>
        <taxon>Scenedesmaceae</taxon>
        <taxon>Tetradesmus</taxon>
    </lineage>
</organism>
<keyword evidence="5" id="KW-1185">Reference proteome</keyword>
<dbReference type="AlphaFoldDB" id="A0A383V4R0"/>
<evidence type="ECO:0000313" key="3">
    <source>
        <dbReference type="EMBL" id="SZX59772.1"/>
    </source>
</evidence>
<dbReference type="EMBL" id="FNXT01001237">
    <property type="protein sequence ID" value="SZX75599.1"/>
    <property type="molecule type" value="Genomic_DNA"/>
</dbReference>
<dbReference type="Proteomes" id="UP000256970">
    <property type="component" value="Unassembled WGS sequence"/>
</dbReference>
<dbReference type="InterPro" id="IPR036282">
    <property type="entry name" value="Glutathione-S-Trfase_C_sf"/>
</dbReference>
<evidence type="ECO:0000313" key="5">
    <source>
        <dbReference type="Proteomes" id="UP000256970"/>
    </source>
</evidence>
<dbReference type="Pfam" id="PF13409">
    <property type="entry name" value="GST_N_2"/>
    <property type="match status" value="1"/>
</dbReference>
<dbReference type="EMBL" id="FNXT01000025">
    <property type="protein sequence ID" value="SZX59772.1"/>
    <property type="molecule type" value="Genomic_DNA"/>
</dbReference>
<sequence>MDMSSLLVFYDISSPIQPRSYAPNPSKSRLALSFKQLPFKTTWVDIPDIPEVRKGLDCAAVRKHHDGSEYFTLPMIQDPASGRVIGDSFDIAVYLEDTFPQSGGCLFPPDSTRTGLDYESPHKDSSFLVPLSPQQGGKHADYARFNWHVDASFTAYVGLVGEFLPFNPQSADRVRQIFLQRGWSGVSLSAEHRQQLLAGCKAGLQSLAECFMVNSSGPYLEGSSASYADFIVGGWLNMFSETMPAEEWREFRSWYGGAFARLHDALQQSYYECK</sequence>
<proteinExistence type="predicted"/>
<dbReference type="InterPro" id="IPR004045">
    <property type="entry name" value="Glutathione_S-Trfase_N"/>
</dbReference>
<dbReference type="Pfam" id="PF22041">
    <property type="entry name" value="GST_C_7"/>
    <property type="match status" value="1"/>
</dbReference>